<gene>
    <name evidence="3" type="ORF">BK816_06230</name>
</gene>
<evidence type="ECO:0000313" key="3">
    <source>
        <dbReference type="EMBL" id="AOZ72937.1"/>
    </source>
</evidence>
<dbReference type="Proteomes" id="UP000176288">
    <property type="component" value="Chromosome"/>
</dbReference>
<feature type="region of interest" description="Disordered" evidence="1">
    <location>
        <begin position="25"/>
        <end position="77"/>
    </location>
</feature>
<evidence type="ECO:0000256" key="2">
    <source>
        <dbReference type="SAM" id="SignalP"/>
    </source>
</evidence>
<dbReference type="PROSITE" id="PS51257">
    <property type="entry name" value="PROKAR_LIPOPROTEIN"/>
    <property type="match status" value="1"/>
</dbReference>
<dbReference type="KEGG" id="avu:BK816_06230"/>
<feature type="compositionally biased region" description="Polar residues" evidence="1">
    <location>
        <begin position="25"/>
        <end position="47"/>
    </location>
</feature>
<dbReference type="OrthoDB" id="3254867at2"/>
<organism evidence="3 4">
    <name type="scientific">Boudabousia tangfeifanii</name>
    <dbReference type="NCBI Taxonomy" id="1912795"/>
    <lineage>
        <taxon>Bacteria</taxon>
        <taxon>Bacillati</taxon>
        <taxon>Actinomycetota</taxon>
        <taxon>Actinomycetes</taxon>
        <taxon>Actinomycetales</taxon>
        <taxon>Actinomycetaceae</taxon>
        <taxon>Boudabousia</taxon>
    </lineage>
</organism>
<name>A0A1D9MKU8_9ACTO</name>
<dbReference type="AlphaFoldDB" id="A0A1D9MKU8"/>
<accession>A0A1D9MKU8</accession>
<dbReference type="EMBL" id="CP017812">
    <property type="protein sequence ID" value="AOZ72937.1"/>
    <property type="molecule type" value="Genomic_DNA"/>
</dbReference>
<keyword evidence="4" id="KW-1185">Reference proteome</keyword>
<sequence length="389" mass="41612">MKQQKLMTGLAILGISAIVLSGCGSQATTSSSSKTVEPTTSATSTDEATVEVVIDGEQSPEAKQSKQKTPEKPKTLPMNLNQIREGNYESLTGKWVSAEGGTIEAHKDVLIWDTKQGAFAKIKKGQFELVQSVKDHFEGGPFEDSDLGNEALAMQWVAEVDHVAMGSLVAFYPKGVAAKIPMMGGKVIPSDTSRPRILALPGNGVGRLMPENFEPYLMTREGDKTDAEQTAQQGNDCQPPVPGAYACAGKGRPAEAQPIPTVGESYGRTVATLQTPSKNIGCDIDDAGVACLVQSGWPKEIYADYNEFQGGQVDIHLNGNGPVTLGQKSDAPDWPGFNGIPAGHILPYGTVWYYGDYAFASDKTGLTFWNVKTGYGALINRKGYQPFGR</sequence>
<evidence type="ECO:0000313" key="4">
    <source>
        <dbReference type="Proteomes" id="UP000176288"/>
    </source>
</evidence>
<feature type="chain" id="PRO_5038642000" description="Lipoprotein" evidence="2">
    <location>
        <begin position="22"/>
        <end position="389"/>
    </location>
</feature>
<evidence type="ECO:0000256" key="1">
    <source>
        <dbReference type="SAM" id="MobiDB-lite"/>
    </source>
</evidence>
<feature type="signal peptide" evidence="2">
    <location>
        <begin position="1"/>
        <end position="21"/>
    </location>
</feature>
<evidence type="ECO:0008006" key="5">
    <source>
        <dbReference type="Google" id="ProtNLM"/>
    </source>
</evidence>
<dbReference type="STRING" id="1912795.BK816_06230"/>
<protein>
    <recommendedName>
        <fullName evidence="5">Lipoprotein</fullName>
    </recommendedName>
</protein>
<reference evidence="3 4" key="1">
    <citation type="submission" date="2016-10" db="EMBL/GenBank/DDBJ databases">
        <title>Actinomyces aegypiusis sp. nov., isolated from the Aegypius monachus in Qinghai Tibet Plateau China.</title>
        <authorList>
            <person name="Wang Y."/>
        </authorList>
    </citation>
    <scope>NUCLEOTIDE SEQUENCE [LARGE SCALE GENOMIC DNA]</scope>
    <source>
        <strain evidence="3 4">VUL4_3</strain>
    </source>
</reference>
<keyword evidence="2" id="KW-0732">Signal</keyword>
<proteinExistence type="predicted"/>
<dbReference type="RefSeq" id="WP_071164402.1">
    <property type="nucleotide sequence ID" value="NZ_CP017812.1"/>
</dbReference>